<evidence type="ECO:0000313" key="4">
    <source>
        <dbReference type="EMBL" id="TQD85056.1"/>
    </source>
</evidence>
<comment type="caution">
    <text evidence="4">The sequence shown here is derived from an EMBL/GenBank/DDBJ whole genome shotgun (WGS) entry which is preliminary data.</text>
</comment>
<dbReference type="GO" id="GO:0005737">
    <property type="term" value="C:cytoplasm"/>
    <property type="evidence" value="ECO:0007669"/>
    <property type="project" value="TreeGrafter"/>
</dbReference>
<keyword evidence="1" id="KW-0694">RNA-binding</keyword>
<dbReference type="PROSITE" id="PS50102">
    <property type="entry name" value="RRM"/>
    <property type="match status" value="1"/>
</dbReference>
<feature type="compositionally biased region" description="Basic and acidic residues" evidence="2">
    <location>
        <begin position="472"/>
        <end position="486"/>
    </location>
</feature>
<dbReference type="PANTHER" id="PTHR14738">
    <property type="entry name" value="ZINC FINGER CCCH DOMAIN-CONTAINING PROTEIN 14"/>
    <property type="match status" value="1"/>
</dbReference>
<evidence type="ECO:0000259" key="3">
    <source>
        <dbReference type="PROSITE" id="PS50102"/>
    </source>
</evidence>
<organism evidence="4 5">
    <name type="scientific">Malus baccata</name>
    <name type="common">Siberian crab apple</name>
    <name type="synonym">Pyrus baccata</name>
    <dbReference type="NCBI Taxonomy" id="106549"/>
    <lineage>
        <taxon>Eukaryota</taxon>
        <taxon>Viridiplantae</taxon>
        <taxon>Streptophyta</taxon>
        <taxon>Embryophyta</taxon>
        <taxon>Tracheophyta</taxon>
        <taxon>Spermatophyta</taxon>
        <taxon>Magnoliopsida</taxon>
        <taxon>eudicotyledons</taxon>
        <taxon>Gunneridae</taxon>
        <taxon>Pentapetalae</taxon>
        <taxon>rosids</taxon>
        <taxon>fabids</taxon>
        <taxon>Rosales</taxon>
        <taxon>Rosaceae</taxon>
        <taxon>Amygdaloideae</taxon>
        <taxon>Maleae</taxon>
        <taxon>Malus</taxon>
    </lineage>
</organism>
<reference evidence="4 5" key="1">
    <citation type="journal article" date="2019" name="G3 (Bethesda)">
        <title>Sequencing of a Wild Apple (Malus baccata) Genome Unravels the Differences Between Cultivated and Wild Apple Species Regarding Disease Resistance and Cold Tolerance.</title>
        <authorList>
            <person name="Chen X."/>
        </authorList>
    </citation>
    <scope>NUCLEOTIDE SEQUENCE [LARGE SCALE GENOMIC DNA]</scope>
    <source>
        <strain evidence="5">cv. Shandingzi</strain>
        <tissue evidence="4">Leaves</tissue>
    </source>
</reference>
<keyword evidence="5" id="KW-1185">Reference proteome</keyword>
<protein>
    <recommendedName>
        <fullName evidence="3">RRM domain-containing protein</fullName>
    </recommendedName>
</protein>
<evidence type="ECO:0000256" key="1">
    <source>
        <dbReference type="PROSITE-ProRule" id="PRU00176"/>
    </source>
</evidence>
<dbReference type="InterPro" id="IPR035979">
    <property type="entry name" value="RBD_domain_sf"/>
</dbReference>
<feature type="region of interest" description="Disordered" evidence="2">
    <location>
        <begin position="120"/>
        <end position="233"/>
    </location>
</feature>
<dbReference type="InterPro" id="IPR002483">
    <property type="entry name" value="PWI_dom"/>
</dbReference>
<feature type="region of interest" description="Disordered" evidence="2">
    <location>
        <begin position="246"/>
        <end position="265"/>
    </location>
</feature>
<dbReference type="PANTHER" id="PTHR14738:SF32">
    <property type="entry name" value="RNA BINDING (RRM_RBD_RNP MOTIFS) FAMILY PROTEIN"/>
    <property type="match status" value="1"/>
</dbReference>
<feature type="region of interest" description="Disordered" evidence="2">
    <location>
        <begin position="468"/>
        <end position="523"/>
    </location>
</feature>
<proteinExistence type="predicted"/>
<feature type="compositionally biased region" description="Polar residues" evidence="2">
    <location>
        <begin position="248"/>
        <end position="261"/>
    </location>
</feature>
<dbReference type="SUPFAM" id="SSF54928">
    <property type="entry name" value="RNA-binding domain, RBD"/>
    <property type="match status" value="1"/>
</dbReference>
<name>A0A540LEZ9_MALBA</name>
<dbReference type="Pfam" id="PF00076">
    <property type="entry name" value="RRM_1"/>
    <property type="match status" value="1"/>
</dbReference>
<feature type="region of interest" description="Disordered" evidence="2">
    <location>
        <begin position="653"/>
        <end position="715"/>
    </location>
</feature>
<dbReference type="InterPro" id="IPR040366">
    <property type="entry name" value="Nab2/ZC3H14"/>
</dbReference>
<gene>
    <name evidence="4" type="ORF">C1H46_029340</name>
</gene>
<feature type="compositionally biased region" description="Basic and acidic residues" evidence="2">
    <location>
        <begin position="164"/>
        <end position="175"/>
    </location>
</feature>
<dbReference type="STRING" id="106549.A0A540LEZ9"/>
<dbReference type="Gene3D" id="1.20.1390.10">
    <property type="entry name" value="PWI domain"/>
    <property type="match status" value="1"/>
</dbReference>
<dbReference type="GO" id="GO:0008143">
    <property type="term" value="F:poly(A) binding"/>
    <property type="evidence" value="ECO:0007669"/>
    <property type="project" value="InterPro"/>
</dbReference>
<sequence length="715" mass="78849">MGSVDRVDDRTFRVNLTGDSVIKLRESVREKLKEFMGDYTDDTLVDVRSAYKYMCPPVFICGFSDVILIEYVIVLLRNGRGKEEAKNELNVFLGDDSDSFVSWLWDHLASNSDLHLQSQDSEIEDVSQRKTTSGDLIGKSDSYHLSSEPEREKSNNKVTRSRHNREWKGLARDEAEPPPFRSSEIGDIYVEDKSHSKVSRAKSPSRQSAVQRKRIRSDEQHNTEREPVSQVKVDAPRRLLQFAMRDALTTSRQSNSATQPTLKRLRSVVSTPTVDSSLVDRPRRIQSVARVPNPMSTVMKAVAEAAEDVTRVKPSGSVFDRLGRGMEFSETSVPLASFRDAATEDVEFEDTVQLREQTQLSYPARSEYGGQYVGNAMLESETGLASDFISDKEGFDDVNVMGRSVTDVSQIGTSSGSRVENSLMSRHNVAKNVDDVMRLSRNKDHGQPIAAANSLHKIVNVSVNVNTWKPPHSQEPREVVDDDWKSLQDSTAGVSKSGLHLMKENGSPVGASNGNATPAADSQKMLSSSTGLYVSGRPLEDADSRTIFVNNVHFAATKDSLSRHFNKFGEVLKVVIVTDSATGQPKGSAYVEFTRKEAADDALSLDGTSFMSRILKVEKRGAAHQEAAPGVMWPRVTRGSPFATARFGRSPFPRGMSGAYRPRPLIKPGARSLQWKRDTQATQGETGSPVTGSAVPSPTARSLTYVRTEPKPAGN</sequence>
<dbReference type="InterPro" id="IPR000504">
    <property type="entry name" value="RRM_dom"/>
</dbReference>
<feature type="domain" description="RRM" evidence="3">
    <location>
        <begin position="545"/>
        <end position="622"/>
    </location>
</feature>
<dbReference type="Gene3D" id="3.30.70.330">
    <property type="match status" value="1"/>
</dbReference>
<feature type="compositionally biased region" description="Polar residues" evidence="2">
    <location>
        <begin position="680"/>
        <end position="702"/>
    </location>
</feature>
<dbReference type="InterPro" id="IPR012677">
    <property type="entry name" value="Nucleotide-bd_a/b_plait_sf"/>
</dbReference>
<dbReference type="SMART" id="SM00360">
    <property type="entry name" value="RRM"/>
    <property type="match status" value="1"/>
</dbReference>
<dbReference type="GO" id="GO:0043488">
    <property type="term" value="P:regulation of mRNA stability"/>
    <property type="evidence" value="ECO:0007669"/>
    <property type="project" value="InterPro"/>
</dbReference>
<dbReference type="AlphaFoldDB" id="A0A540LEZ9"/>
<evidence type="ECO:0000313" key="5">
    <source>
        <dbReference type="Proteomes" id="UP000315295"/>
    </source>
</evidence>
<dbReference type="EMBL" id="VIEB01000611">
    <property type="protein sequence ID" value="TQD85056.1"/>
    <property type="molecule type" value="Genomic_DNA"/>
</dbReference>
<dbReference type="Proteomes" id="UP000315295">
    <property type="component" value="Unassembled WGS sequence"/>
</dbReference>
<accession>A0A540LEZ9</accession>
<dbReference type="GO" id="GO:0005634">
    <property type="term" value="C:nucleus"/>
    <property type="evidence" value="ECO:0007669"/>
    <property type="project" value="TreeGrafter"/>
</dbReference>
<dbReference type="Pfam" id="PF01480">
    <property type="entry name" value="PWI"/>
    <property type="match status" value="1"/>
</dbReference>
<feature type="compositionally biased region" description="Basic and acidic residues" evidence="2">
    <location>
        <begin position="216"/>
        <end position="227"/>
    </location>
</feature>
<evidence type="ECO:0000256" key="2">
    <source>
        <dbReference type="SAM" id="MobiDB-lite"/>
    </source>
</evidence>